<dbReference type="Pfam" id="PF22435">
    <property type="entry name" value="MRM3-like_sub_bind"/>
    <property type="match status" value="1"/>
</dbReference>
<dbReference type="AlphaFoldDB" id="A0A318HVD6"/>
<evidence type="ECO:0000259" key="5">
    <source>
        <dbReference type="Pfam" id="PF22435"/>
    </source>
</evidence>
<evidence type="ECO:0000256" key="2">
    <source>
        <dbReference type="ARBA" id="ARBA00022603"/>
    </source>
</evidence>
<evidence type="ECO:0000256" key="3">
    <source>
        <dbReference type="ARBA" id="ARBA00022679"/>
    </source>
</evidence>
<dbReference type="PANTHER" id="PTHR43191">
    <property type="entry name" value="RRNA METHYLTRANSFERASE 3"/>
    <property type="match status" value="1"/>
</dbReference>
<dbReference type="GO" id="GO:0032259">
    <property type="term" value="P:methylation"/>
    <property type="evidence" value="ECO:0007669"/>
    <property type="project" value="UniProtKB-KW"/>
</dbReference>
<gene>
    <name evidence="6" type="ORF">EJ73_01292</name>
</gene>
<keyword evidence="7" id="KW-1185">Reference proteome</keyword>
<comment type="caution">
    <text evidence="6">The sequence shown here is derived from an EMBL/GenBank/DDBJ whole genome shotgun (WGS) entry which is preliminary data.</text>
</comment>
<dbReference type="InterPro" id="IPR051259">
    <property type="entry name" value="rRNA_Methyltransferase"/>
</dbReference>
<comment type="similarity">
    <text evidence="1">Belongs to the class IV-like SAM-binding methyltransferase superfamily. RNA methyltransferase TrmH family.</text>
</comment>
<dbReference type="InterPro" id="IPR029028">
    <property type="entry name" value="Alpha/beta_knot_MTases"/>
</dbReference>
<dbReference type="Gene3D" id="3.40.1280.10">
    <property type="match status" value="1"/>
</dbReference>
<dbReference type="CDD" id="cd18109">
    <property type="entry name" value="SpoU-like_RNA-MTase"/>
    <property type="match status" value="1"/>
</dbReference>
<dbReference type="RefSeq" id="WP_110370183.1">
    <property type="nucleotide sequence ID" value="NZ_QJJX01000012.1"/>
</dbReference>
<dbReference type="Gene3D" id="3.30.1330.30">
    <property type="match status" value="1"/>
</dbReference>
<dbReference type="InterPro" id="IPR029026">
    <property type="entry name" value="tRNA_m1G_MTases_N"/>
</dbReference>
<dbReference type="InterPro" id="IPR029064">
    <property type="entry name" value="Ribosomal_eL30-like_sf"/>
</dbReference>
<reference evidence="6 7" key="1">
    <citation type="submission" date="2018-05" db="EMBL/GenBank/DDBJ databases">
        <title>Genomic Encyclopedia of Type Strains, Phase I: the one thousand microbial genomes (KMG-I) project.</title>
        <authorList>
            <person name="Kyrpides N."/>
        </authorList>
    </citation>
    <scope>NUCLEOTIDE SEQUENCE [LARGE SCALE GENOMIC DNA]</scope>
    <source>
        <strain evidence="6 7">DSM 15611</strain>
    </source>
</reference>
<proteinExistence type="inferred from homology"/>
<dbReference type="PANTHER" id="PTHR43191:SF2">
    <property type="entry name" value="RRNA METHYLTRANSFERASE 3, MITOCHONDRIAL"/>
    <property type="match status" value="1"/>
</dbReference>
<dbReference type="STRING" id="1122991.GCA_000613445_01493"/>
<feature type="domain" description="tRNA/rRNA methyltransferase SpoU type" evidence="4">
    <location>
        <begin position="107"/>
        <end position="247"/>
    </location>
</feature>
<dbReference type="GO" id="GO:0003723">
    <property type="term" value="F:RNA binding"/>
    <property type="evidence" value="ECO:0007669"/>
    <property type="project" value="InterPro"/>
</dbReference>
<dbReference type="GO" id="GO:0008173">
    <property type="term" value="F:RNA methyltransferase activity"/>
    <property type="evidence" value="ECO:0007669"/>
    <property type="project" value="InterPro"/>
</dbReference>
<keyword evidence="3 6" id="KW-0808">Transferase</keyword>
<dbReference type="EMBL" id="QJJX01000012">
    <property type="protein sequence ID" value="PXX22302.1"/>
    <property type="molecule type" value="Genomic_DNA"/>
</dbReference>
<dbReference type="GeneID" id="84900418"/>
<dbReference type="SUPFAM" id="SSF75217">
    <property type="entry name" value="alpha/beta knot"/>
    <property type="match status" value="1"/>
</dbReference>
<sequence length="258" mass="28040">MTISKAKIKYIRSLEAKKHRDAEGVFVAEGPKVVGDLLAIMPAKLLVATSQWQTPEHLAATTELINVSEDELQKISFLRAPQQVMAVFPKPNQQESGLDTLVATNELTLMLDGIQDPGNLGTIIRLADWFGIRHVVCSNDTADVFNPKVIQATMGSIARVKVSYTPLEPLLDVLPASLPVYGTLLDGTNIYQQDLSSNGIIVMGNEGKGLSPAVRQRVSHKLLIPRFVGTEQGAESLNVAIATAIVCAEFRRQGAQMR</sequence>
<evidence type="ECO:0000313" key="7">
    <source>
        <dbReference type="Proteomes" id="UP000248314"/>
    </source>
</evidence>
<dbReference type="GO" id="GO:0006396">
    <property type="term" value="P:RNA processing"/>
    <property type="evidence" value="ECO:0007669"/>
    <property type="project" value="InterPro"/>
</dbReference>
<name>A0A318HVD6_9BACT</name>
<evidence type="ECO:0000256" key="1">
    <source>
        <dbReference type="ARBA" id="ARBA00007228"/>
    </source>
</evidence>
<dbReference type="SUPFAM" id="SSF55315">
    <property type="entry name" value="L30e-like"/>
    <property type="match status" value="1"/>
</dbReference>
<accession>A0A318HVD6</accession>
<keyword evidence="2 6" id="KW-0489">Methyltransferase</keyword>
<organism evidence="6 7">
    <name type="scientific">Hoylesella shahii DSM 15611 = JCM 12083</name>
    <dbReference type="NCBI Taxonomy" id="1122991"/>
    <lineage>
        <taxon>Bacteria</taxon>
        <taxon>Pseudomonadati</taxon>
        <taxon>Bacteroidota</taxon>
        <taxon>Bacteroidia</taxon>
        <taxon>Bacteroidales</taxon>
        <taxon>Prevotellaceae</taxon>
        <taxon>Hoylesella</taxon>
    </lineage>
</organism>
<dbReference type="Proteomes" id="UP000248314">
    <property type="component" value="Unassembled WGS sequence"/>
</dbReference>
<evidence type="ECO:0000313" key="6">
    <source>
        <dbReference type="EMBL" id="PXX22302.1"/>
    </source>
</evidence>
<feature type="domain" description="MRM3-like substrate binding" evidence="5">
    <location>
        <begin position="6"/>
        <end position="86"/>
    </location>
</feature>
<protein>
    <submittedName>
        <fullName evidence="6">TrmH family RNA methyltransferase</fullName>
    </submittedName>
</protein>
<dbReference type="Pfam" id="PF00588">
    <property type="entry name" value="SpoU_methylase"/>
    <property type="match status" value="1"/>
</dbReference>
<dbReference type="InterPro" id="IPR001537">
    <property type="entry name" value="SpoU_MeTrfase"/>
</dbReference>
<evidence type="ECO:0000259" key="4">
    <source>
        <dbReference type="Pfam" id="PF00588"/>
    </source>
</evidence>
<dbReference type="InterPro" id="IPR053888">
    <property type="entry name" value="MRM3-like_sub_bind"/>
</dbReference>